<comment type="caution">
    <text evidence="2">The sequence shown here is derived from an EMBL/GenBank/DDBJ whole genome shotgun (WGS) entry which is preliminary data.</text>
</comment>
<dbReference type="RefSeq" id="WP_195133959.1">
    <property type="nucleotide sequence ID" value="NZ_JADLQX010000057.1"/>
</dbReference>
<dbReference type="Proteomes" id="UP000702209">
    <property type="component" value="Unassembled WGS sequence"/>
</dbReference>
<evidence type="ECO:0000313" key="3">
    <source>
        <dbReference type="Proteomes" id="UP000702209"/>
    </source>
</evidence>
<name>A0ABS0D460_9NOCA</name>
<evidence type="ECO:0000313" key="2">
    <source>
        <dbReference type="EMBL" id="MBF6302777.1"/>
    </source>
</evidence>
<feature type="compositionally biased region" description="Polar residues" evidence="1">
    <location>
        <begin position="24"/>
        <end position="33"/>
    </location>
</feature>
<evidence type="ECO:0000256" key="1">
    <source>
        <dbReference type="SAM" id="MobiDB-lite"/>
    </source>
</evidence>
<sequence length="65" mass="7197">MSQPVNAEVQRLTHHRSAIRRLRQTPTATSTKPQAAHRWQRMTRTTSIDDAEADLATSTPCAAAV</sequence>
<feature type="compositionally biased region" description="Basic residues" evidence="1">
    <location>
        <begin position="12"/>
        <end position="23"/>
    </location>
</feature>
<keyword evidence="3" id="KW-1185">Reference proteome</keyword>
<reference evidence="2 3" key="1">
    <citation type="submission" date="2020-10" db="EMBL/GenBank/DDBJ databases">
        <title>Identification of Nocardia species via Next-generation sequencing and recognition of intraspecies genetic diversity.</title>
        <authorList>
            <person name="Li P."/>
            <person name="Li P."/>
            <person name="Lu B."/>
        </authorList>
    </citation>
    <scope>NUCLEOTIDE SEQUENCE [LARGE SCALE GENOMIC DNA]</scope>
    <source>
        <strain evidence="2 3">BJ06-0157</strain>
    </source>
</reference>
<feature type="compositionally biased region" description="Polar residues" evidence="1">
    <location>
        <begin position="56"/>
        <end position="65"/>
    </location>
</feature>
<protein>
    <submittedName>
        <fullName evidence="2">Uncharacterized protein</fullName>
    </submittedName>
</protein>
<dbReference type="EMBL" id="JADLQX010000057">
    <property type="protein sequence ID" value="MBF6302777.1"/>
    <property type="molecule type" value="Genomic_DNA"/>
</dbReference>
<gene>
    <name evidence="2" type="ORF">IU459_35375</name>
</gene>
<proteinExistence type="predicted"/>
<accession>A0ABS0D460</accession>
<organism evidence="2 3">
    <name type="scientific">Nocardia amamiensis</name>
    <dbReference type="NCBI Taxonomy" id="404578"/>
    <lineage>
        <taxon>Bacteria</taxon>
        <taxon>Bacillati</taxon>
        <taxon>Actinomycetota</taxon>
        <taxon>Actinomycetes</taxon>
        <taxon>Mycobacteriales</taxon>
        <taxon>Nocardiaceae</taxon>
        <taxon>Nocardia</taxon>
    </lineage>
</organism>
<feature type="region of interest" description="Disordered" evidence="1">
    <location>
        <begin position="1"/>
        <end position="65"/>
    </location>
</feature>